<evidence type="ECO:0000256" key="2">
    <source>
        <dbReference type="ARBA" id="ARBA00022257"/>
    </source>
</evidence>
<sequence length="394" mass="44563">MASREGDTPRREEDGKVAIHLPDKTWLTHATLDPEACPICKSSRYLNPDMQFLINPECYHKMCSSCVDRLFTSGPNACPVIGCKKTLRKARFRSQTFEDIGVEREVDIRKRVMGILNRREDEFDTKLDWDNFLEQRETMIMNLVTGVDVAKTEANLRKYETSNLDSIRANKTRESQETSSFLEQQSFEQEQARLRRQAAREEYEREQNDLIAGRESILARLAAGRPGDAASIAREGQKVLLKKSSARRSEEERLRQKQAALRGEKKGKTSAALANAAARDSDVEPSLIKGLKKVSIPEPEKPYDPFGGLELDKKDYYVLQDRYPSQWLEEARTSTTKAAGGFDIREYYSRTLFEAFAGLGCFVDEEVSKRDAASQSFGVASRGSAAVKQSDDVF</sequence>
<feature type="region of interest" description="Disordered" evidence="10">
    <location>
        <begin position="241"/>
        <end position="278"/>
    </location>
</feature>
<keyword evidence="3" id="KW-0479">Metal-binding</keyword>
<dbReference type="InterPro" id="IPR017907">
    <property type="entry name" value="Znf_RING_CS"/>
</dbReference>
<evidence type="ECO:0000313" key="13">
    <source>
        <dbReference type="Proteomes" id="UP000054383"/>
    </source>
</evidence>
<protein>
    <recommendedName>
        <fullName evidence="2">RNA polymerase II transcription factor B subunit 3</fullName>
    </recommendedName>
    <alternativeName>
        <fullName evidence="8">RNA polymerase II transcription factor B 38 kDa subunit</fullName>
    </alternativeName>
    <alternativeName>
        <fullName evidence="7">RNA polymerase II transcription factor B p38 subunit</fullName>
    </alternativeName>
</protein>
<dbReference type="PANTHER" id="PTHR12683">
    <property type="entry name" value="CDK-ACTIVATING KINASE ASSEMBLY FACTOR MAT1"/>
    <property type="match status" value="1"/>
</dbReference>
<evidence type="ECO:0000256" key="8">
    <source>
        <dbReference type="ARBA" id="ARBA00033277"/>
    </source>
</evidence>
<dbReference type="InterPro" id="IPR013083">
    <property type="entry name" value="Znf_RING/FYVE/PHD"/>
</dbReference>
<dbReference type="PANTHER" id="PTHR12683:SF13">
    <property type="entry name" value="CDK-ACTIVATING KINASE ASSEMBLY FACTOR MAT1"/>
    <property type="match status" value="1"/>
</dbReference>
<comment type="subcellular location">
    <subcellularLocation>
        <location evidence="1">Nucleus</location>
    </subcellularLocation>
</comment>
<dbReference type="Pfam" id="PF17121">
    <property type="entry name" value="zf-C3HC4_5"/>
    <property type="match status" value="1"/>
</dbReference>
<dbReference type="InterPro" id="IPR001841">
    <property type="entry name" value="Znf_RING"/>
</dbReference>
<dbReference type="NCBIfam" id="TIGR00570">
    <property type="entry name" value="cdk7"/>
    <property type="match status" value="1"/>
</dbReference>
<evidence type="ECO:0000256" key="10">
    <source>
        <dbReference type="SAM" id="MobiDB-lite"/>
    </source>
</evidence>
<evidence type="ECO:0000256" key="9">
    <source>
        <dbReference type="PROSITE-ProRule" id="PRU00175"/>
    </source>
</evidence>
<evidence type="ECO:0000256" key="3">
    <source>
        <dbReference type="ARBA" id="ARBA00022723"/>
    </source>
</evidence>
<reference evidence="12 13" key="1">
    <citation type="submission" date="2015-04" db="EMBL/GenBank/DDBJ databases">
        <authorList>
            <person name="Syromyatnikov M.Y."/>
            <person name="Popov V.N."/>
        </authorList>
    </citation>
    <scope>NUCLEOTIDE SEQUENCE [LARGE SCALE GENOMIC DNA]</scope>
    <source>
        <strain evidence="12">WF-38-12</strain>
    </source>
</reference>
<evidence type="ECO:0000313" key="12">
    <source>
        <dbReference type="EMBL" id="CRG90124.1"/>
    </source>
</evidence>
<evidence type="ECO:0000256" key="6">
    <source>
        <dbReference type="ARBA" id="ARBA00023242"/>
    </source>
</evidence>
<dbReference type="InterPro" id="IPR015877">
    <property type="entry name" value="MAT1_centre"/>
</dbReference>
<keyword evidence="6" id="KW-0539">Nucleus</keyword>
<dbReference type="CDD" id="cd16573">
    <property type="entry name" value="RING-HC_TFB3-like"/>
    <property type="match status" value="1"/>
</dbReference>
<gene>
    <name evidence="12" type="ORF">PISL3812_07165</name>
</gene>
<dbReference type="FunFam" id="3.30.40.10:FF:000037">
    <property type="entry name" value="Cdk-activating kinase assembly factor MAT1, centre"/>
    <property type="match status" value="1"/>
</dbReference>
<dbReference type="GO" id="GO:0061575">
    <property type="term" value="F:cyclin-dependent protein serine/threonine kinase activator activity"/>
    <property type="evidence" value="ECO:0007669"/>
    <property type="project" value="InterPro"/>
</dbReference>
<dbReference type="InterPro" id="IPR004575">
    <property type="entry name" value="MAT1/Tfb3"/>
</dbReference>
<keyword evidence="5" id="KW-0862">Zinc</keyword>
<dbReference type="Gene3D" id="3.30.40.10">
    <property type="entry name" value="Zinc/RING finger domain, C3HC4 (zinc finger)"/>
    <property type="match status" value="1"/>
</dbReference>
<feature type="compositionally biased region" description="Low complexity" evidence="10">
    <location>
        <begin position="177"/>
        <end position="188"/>
    </location>
</feature>
<proteinExistence type="predicted"/>
<evidence type="ECO:0000256" key="1">
    <source>
        <dbReference type="ARBA" id="ARBA00004123"/>
    </source>
</evidence>
<keyword evidence="4 9" id="KW-0863">Zinc-finger</keyword>
<evidence type="ECO:0000256" key="4">
    <source>
        <dbReference type="ARBA" id="ARBA00022771"/>
    </source>
</evidence>
<accession>A0A0U1M3M3</accession>
<dbReference type="GO" id="GO:0001174">
    <property type="term" value="P:transcriptional start site selection at RNA polymerase II promoter"/>
    <property type="evidence" value="ECO:0007669"/>
    <property type="project" value="EnsemblFungi"/>
</dbReference>
<dbReference type="AlphaFoldDB" id="A0A0U1M3M3"/>
<evidence type="ECO:0000256" key="5">
    <source>
        <dbReference type="ARBA" id="ARBA00022833"/>
    </source>
</evidence>
<keyword evidence="13" id="KW-1185">Reference proteome</keyword>
<evidence type="ECO:0000259" key="11">
    <source>
        <dbReference type="PROSITE" id="PS50089"/>
    </source>
</evidence>
<dbReference type="Proteomes" id="UP000054383">
    <property type="component" value="Unassembled WGS sequence"/>
</dbReference>
<dbReference type="Pfam" id="PF06391">
    <property type="entry name" value="MAT1"/>
    <property type="match status" value="1"/>
</dbReference>
<dbReference type="OrthoDB" id="5963at2759"/>
<dbReference type="GO" id="GO:0006357">
    <property type="term" value="P:regulation of transcription by RNA polymerase II"/>
    <property type="evidence" value="ECO:0007669"/>
    <property type="project" value="TreeGrafter"/>
</dbReference>
<feature type="region of interest" description="Disordered" evidence="10">
    <location>
        <begin position="169"/>
        <end position="188"/>
    </location>
</feature>
<dbReference type="GO" id="GO:0070985">
    <property type="term" value="C:transcription factor TFIIK complex"/>
    <property type="evidence" value="ECO:0007669"/>
    <property type="project" value="EnsemblFungi"/>
</dbReference>
<dbReference type="PROSITE" id="PS00518">
    <property type="entry name" value="ZF_RING_1"/>
    <property type="match status" value="1"/>
</dbReference>
<feature type="region of interest" description="Disordered" evidence="10">
    <location>
        <begin position="374"/>
        <end position="394"/>
    </location>
</feature>
<dbReference type="PROSITE" id="PS50089">
    <property type="entry name" value="ZF_RING_2"/>
    <property type="match status" value="1"/>
</dbReference>
<dbReference type="GO" id="GO:0006289">
    <property type="term" value="P:nucleotide-excision repair"/>
    <property type="evidence" value="ECO:0007669"/>
    <property type="project" value="EnsemblFungi"/>
</dbReference>
<dbReference type="GO" id="GO:0008270">
    <property type="term" value="F:zinc ion binding"/>
    <property type="evidence" value="ECO:0007669"/>
    <property type="project" value="UniProtKB-KW"/>
</dbReference>
<dbReference type="STRING" id="28573.A0A0U1M3M3"/>
<dbReference type="EMBL" id="CVMT01000007">
    <property type="protein sequence ID" value="CRG90124.1"/>
    <property type="molecule type" value="Genomic_DNA"/>
</dbReference>
<dbReference type="OMA" id="PNKRDYY"/>
<organism evidence="12 13">
    <name type="scientific">Talaromyces islandicus</name>
    <name type="common">Penicillium islandicum</name>
    <dbReference type="NCBI Taxonomy" id="28573"/>
    <lineage>
        <taxon>Eukaryota</taxon>
        <taxon>Fungi</taxon>
        <taxon>Dikarya</taxon>
        <taxon>Ascomycota</taxon>
        <taxon>Pezizomycotina</taxon>
        <taxon>Eurotiomycetes</taxon>
        <taxon>Eurotiomycetidae</taxon>
        <taxon>Eurotiales</taxon>
        <taxon>Trichocomaceae</taxon>
        <taxon>Talaromyces</taxon>
        <taxon>Talaromyces sect. Islandici</taxon>
    </lineage>
</organism>
<name>A0A0U1M3M3_TALIS</name>
<evidence type="ECO:0000256" key="7">
    <source>
        <dbReference type="ARBA" id="ARBA00029873"/>
    </source>
</evidence>
<dbReference type="SUPFAM" id="SSF57850">
    <property type="entry name" value="RING/U-box"/>
    <property type="match status" value="1"/>
</dbReference>
<feature type="domain" description="RING-type" evidence="11">
    <location>
        <begin position="37"/>
        <end position="80"/>
    </location>
</feature>